<proteinExistence type="predicted"/>
<evidence type="ECO:0000313" key="2">
    <source>
        <dbReference type="Proteomes" id="UP000019678"/>
    </source>
</evidence>
<reference evidence="1 2" key="1">
    <citation type="submission" date="2013-05" db="EMBL/GenBank/DDBJ databases">
        <title>Genome assembly of Chondromyces apiculatus DSM 436.</title>
        <authorList>
            <person name="Sharma G."/>
            <person name="Khatri I."/>
            <person name="Kaur C."/>
            <person name="Mayilraj S."/>
            <person name="Subramanian S."/>
        </authorList>
    </citation>
    <scope>NUCLEOTIDE SEQUENCE [LARGE SCALE GENOMIC DNA]</scope>
    <source>
        <strain evidence="1 2">DSM 436</strain>
    </source>
</reference>
<gene>
    <name evidence="1" type="ORF">CAP_5681</name>
</gene>
<name>A0A017T252_9BACT</name>
<dbReference type="EMBL" id="ASRX01000048">
    <property type="protein sequence ID" value="EYF03349.1"/>
    <property type="molecule type" value="Genomic_DNA"/>
</dbReference>
<protein>
    <submittedName>
        <fullName evidence="1">Uncharacterized protein</fullName>
    </submittedName>
</protein>
<dbReference type="OrthoDB" id="5512254at2"/>
<sequence length="194" mass="21657">MKRRTALAFTGTLATLAVGGGLAWKTFFGFPSDTTPEGAYLRIARSIGRGDPRACFAYLEDRAQHAAYTIRDYRKKARDRVAEAYPEPERGRLVAAYSAAADAPDGADVWVEMAMRLGWVSRLRRDLSGMAKVEVAGERATIETARGTRYPFRRRENGIWGMSLFTAELVAEAERAARDWDVVEDAALDYERAR</sequence>
<keyword evidence="2" id="KW-1185">Reference proteome</keyword>
<dbReference type="AlphaFoldDB" id="A0A017T252"/>
<comment type="caution">
    <text evidence="1">The sequence shown here is derived from an EMBL/GenBank/DDBJ whole genome shotgun (WGS) entry which is preliminary data.</text>
</comment>
<dbReference type="Proteomes" id="UP000019678">
    <property type="component" value="Unassembled WGS sequence"/>
</dbReference>
<organism evidence="1 2">
    <name type="scientific">Chondromyces apiculatus DSM 436</name>
    <dbReference type="NCBI Taxonomy" id="1192034"/>
    <lineage>
        <taxon>Bacteria</taxon>
        <taxon>Pseudomonadati</taxon>
        <taxon>Myxococcota</taxon>
        <taxon>Polyangia</taxon>
        <taxon>Polyangiales</taxon>
        <taxon>Polyangiaceae</taxon>
        <taxon>Chondromyces</taxon>
    </lineage>
</organism>
<evidence type="ECO:0000313" key="1">
    <source>
        <dbReference type="EMBL" id="EYF03349.1"/>
    </source>
</evidence>
<accession>A0A017T252</accession>
<dbReference type="RefSeq" id="WP_044246270.1">
    <property type="nucleotide sequence ID" value="NZ_ASRX01000048.1"/>
</dbReference>